<dbReference type="PANTHER" id="PTHR11091:SF0">
    <property type="entry name" value="MALATE DEHYDROGENASE"/>
    <property type="match status" value="1"/>
</dbReference>
<sequence length="341" mass="36567">MTRYKAETLKQYVESIFRASGSVQIEASQIAGHLIEANLLGHDSHGIIRVIHYLNWLDKGWVKPNKAANIIKDSGSVLVVDGDFGYGQVIAKQAMNMAIARMNAQSVLVVAIRNTGHIGRVGAWAEMLAHAGFISLHFVNTSGCGIRMAPFGGRERRFSTNPICIGVPAAGKPPIVLDMSTGKIPEGKILVAIDKGEHIPEGMILDGDGNPTCDPQGFFDDPQGAVLPIAGPKGSGLAFMIEVLAGALTGGASSHPDNPTAKMIVNNMFSVVINPDQVSGNEFFQKDISRLMEWTKSSKPMRDGGEILLPGEFELRTKQDRISKGIPLDATTIQQLESVAT</sequence>
<organism evidence="3">
    <name type="scientific">Hellea balneolensis</name>
    <dbReference type="NCBI Taxonomy" id="287478"/>
    <lineage>
        <taxon>Bacteria</taxon>
        <taxon>Pseudomonadati</taxon>
        <taxon>Pseudomonadota</taxon>
        <taxon>Alphaproteobacteria</taxon>
        <taxon>Maricaulales</taxon>
        <taxon>Robiginitomaculaceae</taxon>
        <taxon>Hellea</taxon>
    </lineage>
</organism>
<dbReference type="InterPro" id="IPR043144">
    <property type="entry name" value="Mal/L-sulf/L-lact_DH-like_ah"/>
</dbReference>
<accession>A0A7C5M1A9</accession>
<dbReference type="InterPro" id="IPR003767">
    <property type="entry name" value="Malate/L-lactate_DH-like"/>
</dbReference>
<dbReference type="Gene3D" id="3.30.1370.60">
    <property type="entry name" value="Hypothetical oxidoreductase yiak, domain 2"/>
    <property type="match status" value="1"/>
</dbReference>
<dbReference type="AlphaFoldDB" id="A0A7C5M1A9"/>
<feature type="non-terminal residue" evidence="3">
    <location>
        <position position="341"/>
    </location>
</feature>
<dbReference type="NCBIfam" id="NF007504">
    <property type="entry name" value="PRK10098.1"/>
    <property type="match status" value="1"/>
</dbReference>
<comment type="caution">
    <text evidence="3">The sequence shown here is derived from an EMBL/GenBank/DDBJ whole genome shotgun (WGS) entry which is preliminary data.</text>
</comment>
<proteinExistence type="inferred from homology"/>
<evidence type="ECO:0000256" key="2">
    <source>
        <dbReference type="ARBA" id="ARBA00023002"/>
    </source>
</evidence>
<dbReference type="Proteomes" id="UP000885830">
    <property type="component" value="Unassembled WGS sequence"/>
</dbReference>
<reference evidence="3" key="1">
    <citation type="journal article" date="2020" name="mSystems">
        <title>Genome- and Community-Level Interaction Insights into Carbon Utilization and Element Cycling Functions of Hydrothermarchaeota in Hydrothermal Sediment.</title>
        <authorList>
            <person name="Zhou Z."/>
            <person name="Liu Y."/>
            <person name="Xu W."/>
            <person name="Pan J."/>
            <person name="Luo Z.H."/>
            <person name="Li M."/>
        </authorList>
    </citation>
    <scope>NUCLEOTIDE SEQUENCE [LARGE SCALE GENOMIC DNA]</scope>
    <source>
        <strain evidence="3">HyVt-485</strain>
    </source>
</reference>
<dbReference type="InterPro" id="IPR043143">
    <property type="entry name" value="Mal/L-sulf/L-lact_DH-like_NADP"/>
</dbReference>
<protein>
    <submittedName>
        <fullName evidence="3">Malate/lactate/ureidoglycolate dehydrogenase</fullName>
    </submittedName>
</protein>
<dbReference type="Pfam" id="PF02615">
    <property type="entry name" value="Ldh_2"/>
    <property type="match status" value="1"/>
</dbReference>
<dbReference type="SUPFAM" id="SSF89733">
    <property type="entry name" value="L-sulfolactate dehydrogenase-like"/>
    <property type="match status" value="1"/>
</dbReference>
<evidence type="ECO:0000313" key="3">
    <source>
        <dbReference type="EMBL" id="HHL43932.1"/>
    </source>
</evidence>
<keyword evidence="2" id="KW-0560">Oxidoreductase</keyword>
<dbReference type="InterPro" id="IPR036111">
    <property type="entry name" value="Mal/L-sulfo/L-lacto_DH-like_sf"/>
</dbReference>
<dbReference type="EMBL" id="DRMJ01000524">
    <property type="protein sequence ID" value="HHL43932.1"/>
    <property type="molecule type" value="Genomic_DNA"/>
</dbReference>
<comment type="similarity">
    <text evidence="1">Belongs to the LDH2/MDH2 oxidoreductase family.</text>
</comment>
<dbReference type="PANTHER" id="PTHR11091">
    <property type="entry name" value="OXIDOREDUCTASE-RELATED"/>
    <property type="match status" value="1"/>
</dbReference>
<dbReference type="Gene3D" id="1.10.1530.10">
    <property type="match status" value="1"/>
</dbReference>
<name>A0A7C5M1A9_9PROT</name>
<evidence type="ECO:0000256" key="1">
    <source>
        <dbReference type="ARBA" id="ARBA00006056"/>
    </source>
</evidence>
<dbReference type="GO" id="GO:0016491">
    <property type="term" value="F:oxidoreductase activity"/>
    <property type="evidence" value="ECO:0007669"/>
    <property type="project" value="UniProtKB-KW"/>
</dbReference>
<gene>
    <name evidence="3" type="ORF">ENJ42_09955</name>
</gene>